<dbReference type="InterPro" id="IPR051990">
    <property type="entry name" value="CCPG1/PBIP1"/>
</dbReference>
<feature type="region of interest" description="Disordered" evidence="2">
    <location>
        <begin position="1"/>
        <end position="63"/>
    </location>
</feature>
<evidence type="ECO:0000256" key="1">
    <source>
        <dbReference type="ARBA" id="ARBA00023054"/>
    </source>
</evidence>
<reference evidence="3" key="1">
    <citation type="journal article" date="2005" name="Genome Res.">
        <title>Gene and alternative splicing annotation with AIR.</title>
        <authorList>
            <person name="Florea L."/>
            <person name="Di Francesco V."/>
            <person name="Miller J."/>
            <person name="Turner R."/>
            <person name="Yao A."/>
            <person name="Harris M."/>
            <person name="Walenz B."/>
            <person name="Mobarry C."/>
            <person name="Merkulov G.V."/>
            <person name="Charlab R."/>
            <person name="Dew I."/>
            <person name="Deng Z."/>
            <person name="Istrail S."/>
            <person name="Li P."/>
            <person name="Sutton G."/>
        </authorList>
    </citation>
    <scope>NUCLEOTIDE SEQUENCE</scope>
    <source>
        <strain evidence="3">BN</strain>
    </source>
</reference>
<gene>
    <name evidence="3" type="primary">Ccpg1_predicted</name>
    <name evidence="3" type="ORF">rCG_56614</name>
</gene>
<keyword evidence="1" id="KW-0175">Coiled coil</keyword>
<evidence type="ECO:0000256" key="2">
    <source>
        <dbReference type="SAM" id="MobiDB-lite"/>
    </source>
</evidence>
<protein>
    <submittedName>
        <fullName evidence="3">Cell cycle progression 1 (Predicted), isoform CRA_e</fullName>
    </submittedName>
</protein>
<proteinExistence type="predicted"/>
<name>A6KEL8_RAT</name>
<feature type="non-terminal residue" evidence="3">
    <location>
        <position position="219"/>
    </location>
</feature>
<evidence type="ECO:0000313" key="4">
    <source>
        <dbReference type="EMBL" id="EDL84120.1"/>
    </source>
</evidence>
<dbReference type="EMBL" id="CH474041">
    <property type="protein sequence ID" value="EDL84120.1"/>
    <property type="molecule type" value="Genomic_DNA"/>
</dbReference>
<dbReference type="PANTHER" id="PTHR28638:SF2">
    <property type="entry name" value="CELL CYCLE PROGRESSION PROTEIN 1"/>
    <property type="match status" value="1"/>
</dbReference>
<evidence type="ECO:0000313" key="5">
    <source>
        <dbReference type="Proteomes" id="UP000234681"/>
    </source>
</evidence>
<reference evidence="5" key="3">
    <citation type="submission" date="2005-09" db="EMBL/GenBank/DDBJ databases">
        <authorList>
            <person name="Mural R.J."/>
            <person name="Li P.W."/>
            <person name="Adams M.D."/>
            <person name="Amanatides P.G."/>
            <person name="Baden-Tillson H."/>
            <person name="Barnstead M."/>
            <person name="Chin S.H."/>
            <person name="Dew I."/>
            <person name="Evans C.A."/>
            <person name="Ferriera S."/>
            <person name="Flanigan M."/>
            <person name="Fosler C."/>
            <person name="Glodek A."/>
            <person name="Gu Z."/>
            <person name="Holt R.A."/>
            <person name="Jennings D."/>
            <person name="Kraft C.L."/>
            <person name="Lu F."/>
            <person name="Nguyen T."/>
            <person name="Nusskern D.R."/>
            <person name="Pfannkoch C.M."/>
            <person name="Sitter C."/>
            <person name="Sutton G.G."/>
            <person name="Venter J.C."/>
            <person name="Wang Z."/>
            <person name="Woodage T."/>
            <person name="Zheng X.H."/>
            <person name="Zhong F."/>
        </authorList>
    </citation>
    <scope>NUCLEOTIDE SEQUENCE [LARGE SCALE GENOMIC DNA]</scope>
    <source>
        <strain evidence="4">BN</strain>
        <strain evidence="5">BN, Sprague-Dawley</strain>
    </source>
</reference>
<feature type="compositionally biased region" description="Polar residues" evidence="2">
    <location>
        <begin position="28"/>
        <end position="45"/>
    </location>
</feature>
<dbReference type="Proteomes" id="UP000234681">
    <property type="component" value="Chromosome 8"/>
</dbReference>
<dbReference type="EMBL" id="CH474041">
    <property type="protein sequence ID" value="EDL84119.1"/>
    <property type="molecule type" value="Genomic_DNA"/>
</dbReference>
<feature type="compositionally biased region" description="Low complexity" evidence="2">
    <location>
        <begin position="1"/>
        <end position="11"/>
    </location>
</feature>
<evidence type="ECO:0000313" key="3">
    <source>
        <dbReference type="EMBL" id="EDL84119.1"/>
    </source>
</evidence>
<dbReference type="PANTHER" id="PTHR28638">
    <property type="entry name" value="CELL CYCLE PROGRESSION PROTEIN 1"/>
    <property type="match status" value="1"/>
</dbReference>
<dbReference type="AlphaFoldDB" id="A6KEL8"/>
<reference evidence="3" key="2">
    <citation type="submission" date="2005-07" db="EMBL/GenBank/DDBJ databases">
        <authorList>
            <person name="Mural R.J."/>
            <person name="Li P.W."/>
            <person name="Adams M.D."/>
            <person name="Amanatides P.G."/>
            <person name="Baden-Tillson H."/>
            <person name="Barnstead M."/>
            <person name="Chin S.H."/>
            <person name="Dew I."/>
            <person name="Evans C.A."/>
            <person name="Ferriera S."/>
            <person name="Flanigan M."/>
            <person name="Fosler C."/>
            <person name="Glodek A."/>
            <person name="Gu Z."/>
            <person name="Holt R.A."/>
            <person name="Jennings D."/>
            <person name="Kraft C.L."/>
            <person name="Lu F."/>
            <person name="Nguyen T."/>
            <person name="Nusskern D.R."/>
            <person name="Pfannkoch C.M."/>
            <person name="Sitter C."/>
            <person name="Sutton G.G."/>
            <person name="Venter J.C."/>
            <person name="Wang Z."/>
            <person name="Woodage T."/>
            <person name="Zheng X.H."/>
            <person name="Zhong F."/>
        </authorList>
    </citation>
    <scope>NUCLEOTIDE SEQUENCE</scope>
    <source>
        <strain evidence="3">BN</strain>
        <strain evidence="5">BN, Sprague-Dawley</strain>
    </source>
</reference>
<accession>A6KEL8</accession>
<sequence>MSENSSDSDSSCGWTVINHEGSDIEIVNSATASDNGEPTPEYSSPDQEELQVLPEGHGGGESSANITSSVGETMLSLVRETKSATEVEETTSPEDNVYFGTTSDDSDIVTLEPPKLEEMGIQEVAIIKDDLNLGSSSSSQYTFCQPEPGMELLQQPTFDVLFNGFFSNAAFNFLNNFSETQEKFDKICYSVFLASMAELSVLSLTHHSVHVHRVYWGRN</sequence>
<organism evidence="3 5">
    <name type="scientific">Rattus norvegicus</name>
    <name type="common">Rat</name>
    <dbReference type="NCBI Taxonomy" id="10116"/>
    <lineage>
        <taxon>Eukaryota</taxon>
        <taxon>Metazoa</taxon>
        <taxon>Chordata</taxon>
        <taxon>Craniata</taxon>
        <taxon>Vertebrata</taxon>
        <taxon>Euteleostomi</taxon>
        <taxon>Mammalia</taxon>
        <taxon>Eutheria</taxon>
        <taxon>Euarchontoglires</taxon>
        <taxon>Glires</taxon>
        <taxon>Rodentia</taxon>
        <taxon>Myomorpha</taxon>
        <taxon>Muroidea</taxon>
        <taxon>Muridae</taxon>
        <taxon>Murinae</taxon>
        <taxon>Rattus</taxon>
    </lineage>
</organism>
<feature type="region of interest" description="Disordered" evidence="2">
    <location>
        <begin position="83"/>
        <end position="104"/>
    </location>
</feature>